<dbReference type="AlphaFoldDB" id="A0A9J6GRL6"/>
<gene>
    <name evidence="1" type="ORF">HPB48_023157</name>
</gene>
<proteinExistence type="predicted"/>
<organism evidence="1 2">
    <name type="scientific">Haemaphysalis longicornis</name>
    <name type="common">Bush tick</name>
    <dbReference type="NCBI Taxonomy" id="44386"/>
    <lineage>
        <taxon>Eukaryota</taxon>
        <taxon>Metazoa</taxon>
        <taxon>Ecdysozoa</taxon>
        <taxon>Arthropoda</taxon>
        <taxon>Chelicerata</taxon>
        <taxon>Arachnida</taxon>
        <taxon>Acari</taxon>
        <taxon>Parasitiformes</taxon>
        <taxon>Ixodida</taxon>
        <taxon>Ixodoidea</taxon>
        <taxon>Ixodidae</taxon>
        <taxon>Haemaphysalinae</taxon>
        <taxon>Haemaphysalis</taxon>
    </lineage>
</organism>
<evidence type="ECO:0000313" key="2">
    <source>
        <dbReference type="Proteomes" id="UP000821853"/>
    </source>
</evidence>
<sequence length="67" mass="7297">MKKLLSRFKASCAATGLKQAPEIGPDTERKMKAWDPQEKKAFMTGAQAFYVAAAKHLTKQLALSGSI</sequence>
<accession>A0A9J6GRL6</accession>
<comment type="caution">
    <text evidence="1">The sequence shown here is derived from an EMBL/GenBank/DDBJ whole genome shotgun (WGS) entry which is preliminary data.</text>
</comment>
<dbReference type="EMBL" id="JABSTR010000008">
    <property type="protein sequence ID" value="KAH9377353.1"/>
    <property type="molecule type" value="Genomic_DNA"/>
</dbReference>
<keyword evidence="2" id="KW-1185">Reference proteome</keyword>
<protein>
    <submittedName>
        <fullName evidence="1">Uncharacterized protein</fullName>
    </submittedName>
</protein>
<evidence type="ECO:0000313" key="1">
    <source>
        <dbReference type="EMBL" id="KAH9377353.1"/>
    </source>
</evidence>
<dbReference type="Proteomes" id="UP000821853">
    <property type="component" value="Unassembled WGS sequence"/>
</dbReference>
<dbReference type="VEuPathDB" id="VectorBase:HLOH_046544"/>
<reference evidence="1 2" key="1">
    <citation type="journal article" date="2020" name="Cell">
        <title>Large-Scale Comparative Analyses of Tick Genomes Elucidate Their Genetic Diversity and Vector Capacities.</title>
        <authorList>
            <consortium name="Tick Genome and Microbiome Consortium (TIGMIC)"/>
            <person name="Jia N."/>
            <person name="Wang J."/>
            <person name="Shi W."/>
            <person name="Du L."/>
            <person name="Sun Y."/>
            <person name="Zhan W."/>
            <person name="Jiang J.F."/>
            <person name="Wang Q."/>
            <person name="Zhang B."/>
            <person name="Ji P."/>
            <person name="Bell-Sakyi L."/>
            <person name="Cui X.M."/>
            <person name="Yuan T.T."/>
            <person name="Jiang B.G."/>
            <person name="Yang W.F."/>
            <person name="Lam T.T."/>
            <person name="Chang Q.C."/>
            <person name="Ding S.J."/>
            <person name="Wang X.J."/>
            <person name="Zhu J.G."/>
            <person name="Ruan X.D."/>
            <person name="Zhao L."/>
            <person name="Wei J.T."/>
            <person name="Ye R.Z."/>
            <person name="Que T.C."/>
            <person name="Du C.H."/>
            <person name="Zhou Y.H."/>
            <person name="Cheng J.X."/>
            <person name="Dai P.F."/>
            <person name="Guo W.B."/>
            <person name="Han X.H."/>
            <person name="Huang E.J."/>
            <person name="Li L.F."/>
            <person name="Wei W."/>
            <person name="Gao Y.C."/>
            <person name="Liu J.Z."/>
            <person name="Shao H.Z."/>
            <person name="Wang X."/>
            <person name="Wang C.C."/>
            <person name="Yang T.C."/>
            <person name="Huo Q.B."/>
            <person name="Li W."/>
            <person name="Chen H.Y."/>
            <person name="Chen S.E."/>
            <person name="Zhou L.G."/>
            <person name="Ni X.B."/>
            <person name="Tian J.H."/>
            <person name="Sheng Y."/>
            <person name="Liu T."/>
            <person name="Pan Y.S."/>
            <person name="Xia L.Y."/>
            <person name="Li J."/>
            <person name="Zhao F."/>
            <person name="Cao W.C."/>
        </authorList>
    </citation>
    <scope>NUCLEOTIDE SEQUENCE [LARGE SCALE GENOMIC DNA]</scope>
    <source>
        <strain evidence="1">HaeL-2018</strain>
    </source>
</reference>
<name>A0A9J6GRL6_HAELO</name>